<dbReference type="InterPro" id="IPR029063">
    <property type="entry name" value="SAM-dependent_MTases_sf"/>
</dbReference>
<dbReference type="PANTHER" id="PTHR30466:SF11">
    <property type="entry name" value="FLAVIN-DEPENDENT MONOOXYGENASE, REDUCTASE SUBUNIT HSAB"/>
    <property type="match status" value="1"/>
</dbReference>
<protein>
    <recommendedName>
        <fullName evidence="3">Flavin reductase like domain-containing protein</fullName>
    </recommendedName>
</protein>
<gene>
    <name evidence="4" type="ORF">SOCEGT47_081530</name>
</gene>
<dbReference type="RefSeq" id="WP_129355907.1">
    <property type="nucleotide sequence ID" value="NZ_CP012670.1"/>
</dbReference>
<dbReference type="GO" id="GO:0008757">
    <property type="term" value="F:S-adenosylmethionine-dependent methyltransferase activity"/>
    <property type="evidence" value="ECO:0007669"/>
    <property type="project" value="InterPro"/>
</dbReference>
<dbReference type="Gene3D" id="3.40.50.150">
    <property type="entry name" value="Vaccinia Virus protein VP39"/>
    <property type="match status" value="1"/>
</dbReference>
<evidence type="ECO:0000313" key="4">
    <source>
        <dbReference type="EMBL" id="AUX27559.1"/>
    </source>
</evidence>
<dbReference type="GO" id="GO:0010181">
    <property type="term" value="F:FMN binding"/>
    <property type="evidence" value="ECO:0007669"/>
    <property type="project" value="InterPro"/>
</dbReference>
<dbReference type="InterPro" id="IPR050268">
    <property type="entry name" value="NADH-dep_flavin_reductase"/>
</dbReference>
<proteinExistence type="inferred from homology"/>
<dbReference type="Gene3D" id="2.30.110.10">
    <property type="entry name" value="Electron Transport, Fmn-binding Protein, Chain A"/>
    <property type="match status" value="1"/>
</dbReference>
<dbReference type="SUPFAM" id="SSF53335">
    <property type="entry name" value="S-adenosyl-L-methionine-dependent methyltransferases"/>
    <property type="match status" value="1"/>
</dbReference>
<dbReference type="Pfam" id="PF01613">
    <property type="entry name" value="Flavin_Reduct"/>
    <property type="match status" value="1"/>
</dbReference>
<keyword evidence="2" id="KW-0560">Oxidoreductase</keyword>
<dbReference type="InterPro" id="IPR002563">
    <property type="entry name" value="Flavin_Rdtase-like_dom"/>
</dbReference>
<dbReference type="Pfam" id="PF08241">
    <property type="entry name" value="Methyltransf_11"/>
    <property type="match status" value="1"/>
</dbReference>
<dbReference type="GO" id="GO:0042602">
    <property type="term" value="F:riboflavin reductase (NADPH) activity"/>
    <property type="evidence" value="ECO:0007669"/>
    <property type="project" value="TreeGrafter"/>
</dbReference>
<dbReference type="PANTHER" id="PTHR30466">
    <property type="entry name" value="FLAVIN REDUCTASE"/>
    <property type="match status" value="1"/>
</dbReference>
<organism evidence="4 5">
    <name type="scientific">Sorangium cellulosum</name>
    <name type="common">Polyangium cellulosum</name>
    <dbReference type="NCBI Taxonomy" id="56"/>
    <lineage>
        <taxon>Bacteria</taxon>
        <taxon>Pseudomonadati</taxon>
        <taxon>Myxococcota</taxon>
        <taxon>Polyangia</taxon>
        <taxon>Polyangiales</taxon>
        <taxon>Polyangiaceae</taxon>
        <taxon>Sorangium</taxon>
    </lineage>
</organism>
<sequence>MLFDPAEFRKVLGQFATGVTLVTTVQDGAPLAMTVNSFSAVSLEPPLVLFCADRRSRTSAAIEASGVFAVNILRDQQRDVSDLFAGKGTDIDRQAVLTEAHVAESGSPILKDVLAFIDCKVEHAYDGGDHIIYVGRALAAGRGEAGAPLLYYRGTYQALDDAWRWRDRYAAKEQATPFHELVDFFDRMQAEGPYATLVDELVTLVDPGVEERCLDLGCGTGRLTREMGRRSSEAIGIDAAGAMVERATQRARALGLDNVTFREALATRLPFPEASFDVVTSSNLLLHLPELGPVLAEVARVLRPGGRLGLLEPAAAMNRTAMAAFLRGHRYNPQTSHAMLAWADAAEATYRHTEDRLSAELGGAGFQVDRRERRLNGLALLWIAHKA</sequence>
<dbReference type="SMART" id="SM00903">
    <property type="entry name" value="Flavin_Reduct"/>
    <property type="match status" value="1"/>
</dbReference>
<dbReference type="InterPro" id="IPR013216">
    <property type="entry name" value="Methyltransf_11"/>
</dbReference>
<evidence type="ECO:0000256" key="2">
    <source>
        <dbReference type="ARBA" id="ARBA00023002"/>
    </source>
</evidence>
<evidence type="ECO:0000259" key="3">
    <source>
        <dbReference type="SMART" id="SM00903"/>
    </source>
</evidence>
<evidence type="ECO:0000256" key="1">
    <source>
        <dbReference type="ARBA" id="ARBA00008898"/>
    </source>
</evidence>
<feature type="domain" description="Flavin reductase like" evidence="3">
    <location>
        <begin position="12"/>
        <end position="158"/>
    </location>
</feature>
<dbReference type="Proteomes" id="UP000295781">
    <property type="component" value="Chromosome"/>
</dbReference>
<dbReference type="InterPro" id="IPR012349">
    <property type="entry name" value="Split_barrel_FMN-bd"/>
</dbReference>
<name>A0A4P2QD11_SORCE</name>
<dbReference type="CDD" id="cd02440">
    <property type="entry name" value="AdoMet_MTases"/>
    <property type="match status" value="1"/>
</dbReference>
<dbReference type="AlphaFoldDB" id="A0A4P2QD11"/>
<accession>A0A4P2QD11</accession>
<dbReference type="SUPFAM" id="SSF50475">
    <property type="entry name" value="FMN-binding split barrel"/>
    <property type="match status" value="1"/>
</dbReference>
<dbReference type="EMBL" id="CP012670">
    <property type="protein sequence ID" value="AUX27559.1"/>
    <property type="molecule type" value="Genomic_DNA"/>
</dbReference>
<reference evidence="4 5" key="1">
    <citation type="submission" date="2015-09" db="EMBL/GenBank/DDBJ databases">
        <title>Sorangium comparison.</title>
        <authorList>
            <person name="Zaburannyi N."/>
            <person name="Bunk B."/>
            <person name="Overmann J."/>
            <person name="Mueller R."/>
        </authorList>
    </citation>
    <scope>NUCLEOTIDE SEQUENCE [LARGE SCALE GENOMIC DNA]</scope>
    <source>
        <strain evidence="4 5">So ceGT47</strain>
    </source>
</reference>
<comment type="similarity">
    <text evidence="1">Belongs to the non-flavoprotein flavin reductase family.</text>
</comment>
<dbReference type="OrthoDB" id="9794638at2"/>
<evidence type="ECO:0000313" key="5">
    <source>
        <dbReference type="Proteomes" id="UP000295781"/>
    </source>
</evidence>